<dbReference type="Pfam" id="PF01510">
    <property type="entry name" value="Amidase_2"/>
    <property type="match status" value="1"/>
</dbReference>
<dbReference type="InterPro" id="IPR051206">
    <property type="entry name" value="NAMLAA_amidase_2"/>
</dbReference>
<dbReference type="RefSeq" id="WP_068496311.1">
    <property type="nucleotide sequence ID" value="NZ_LWQU01000006.1"/>
</dbReference>
<dbReference type="GO" id="GO:0009254">
    <property type="term" value="P:peptidoglycan turnover"/>
    <property type="evidence" value="ECO:0007669"/>
    <property type="project" value="TreeGrafter"/>
</dbReference>
<dbReference type="EC" id="3.5.1.28" evidence="2"/>
<dbReference type="PANTHER" id="PTHR30417">
    <property type="entry name" value="N-ACETYLMURAMOYL-L-ALANINE AMIDASE AMID"/>
    <property type="match status" value="1"/>
</dbReference>
<keyword evidence="3" id="KW-0378">Hydrolase</keyword>
<dbReference type="Gene3D" id="3.40.80.10">
    <property type="entry name" value="Peptidoglycan recognition protein-like"/>
    <property type="match status" value="1"/>
</dbReference>
<evidence type="ECO:0000313" key="7">
    <source>
        <dbReference type="Proteomes" id="UP000078543"/>
    </source>
</evidence>
<keyword evidence="7" id="KW-1185">Reference proteome</keyword>
<sequence length="196" mass="21063">MNQIIDHPSPNFGPRRRALVDMLVLHYTFIDGPASLARLCDPAAEVSAHYLIEEDGRIFTLVPEDMRAWHAGKSCWGGDPDVNSRSIGIELVNSGDSPFAEAQICALIDLAGAILSRHPIPAANVVGHSDVAPGRKADPGALFPWARLAAAGIGIWPFPDPADQPADQVLAAWGYDLTDAEAARSAFRLHFRPPSV</sequence>
<organism evidence="6 7">
    <name type="scientific">Magnetospirillum moscoviense</name>
    <dbReference type="NCBI Taxonomy" id="1437059"/>
    <lineage>
        <taxon>Bacteria</taxon>
        <taxon>Pseudomonadati</taxon>
        <taxon>Pseudomonadota</taxon>
        <taxon>Alphaproteobacteria</taxon>
        <taxon>Rhodospirillales</taxon>
        <taxon>Rhodospirillaceae</taxon>
        <taxon>Magnetospirillum</taxon>
    </lineage>
</organism>
<evidence type="ECO:0000313" key="6">
    <source>
        <dbReference type="EMBL" id="OAN67605.1"/>
    </source>
</evidence>
<dbReference type="OrthoDB" id="9794842at2"/>
<gene>
    <name evidence="6" type="ORF">A6A05_18220</name>
</gene>
<evidence type="ECO:0000256" key="1">
    <source>
        <dbReference type="ARBA" id="ARBA00001561"/>
    </source>
</evidence>
<name>A0A178MZS2_9PROT</name>
<dbReference type="EMBL" id="LWQU01000006">
    <property type="protein sequence ID" value="OAN67605.1"/>
    <property type="molecule type" value="Genomic_DNA"/>
</dbReference>
<comment type="catalytic activity">
    <reaction evidence="1">
        <text>Hydrolyzes the link between N-acetylmuramoyl residues and L-amino acid residues in certain cell-wall glycopeptides.</text>
        <dbReference type="EC" id="3.5.1.28"/>
    </reaction>
</comment>
<dbReference type="InterPro" id="IPR002502">
    <property type="entry name" value="Amidase_domain"/>
</dbReference>
<dbReference type="GO" id="GO:0019867">
    <property type="term" value="C:outer membrane"/>
    <property type="evidence" value="ECO:0007669"/>
    <property type="project" value="TreeGrafter"/>
</dbReference>
<dbReference type="Proteomes" id="UP000078543">
    <property type="component" value="Unassembled WGS sequence"/>
</dbReference>
<dbReference type="AlphaFoldDB" id="A0A178MZS2"/>
<keyword evidence="4" id="KW-0961">Cell wall biogenesis/degradation</keyword>
<dbReference type="GO" id="GO:0008745">
    <property type="term" value="F:N-acetylmuramoyl-L-alanine amidase activity"/>
    <property type="evidence" value="ECO:0007669"/>
    <property type="project" value="UniProtKB-EC"/>
</dbReference>
<reference evidence="6 7" key="1">
    <citation type="submission" date="2016-04" db="EMBL/GenBank/DDBJ databases">
        <title>Draft genome sequence of freshwater magnetotactic bacteria Magnetospirillum marisnigri SP-1 and Magnetospirillum moscoviense BB-1.</title>
        <authorList>
            <person name="Koziaeva V."/>
            <person name="Dziuba M.V."/>
            <person name="Ivanov T.M."/>
            <person name="Kuznetsov B."/>
            <person name="Grouzdev D.S."/>
        </authorList>
    </citation>
    <scope>NUCLEOTIDE SEQUENCE [LARGE SCALE GENOMIC DNA]</scope>
    <source>
        <strain evidence="6 7">BB-1</strain>
    </source>
</reference>
<dbReference type="SMART" id="SM00644">
    <property type="entry name" value="Ami_2"/>
    <property type="match status" value="1"/>
</dbReference>
<dbReference type="PANTHER" id="PTHR30417:SF1">
    <property type="entry name" value="N-ACETYLMURAMOYL-L-ALANINE AMIDASE AMID"/>
    <property type="match status" value="1"/>
</dbReference>
<comment type="caution">
    <text evidence="6">The sequence shown here is derived from an EMBL/GenBank/DDBJ whole genome shotgun (WGS) entry which is preliminary data.</text>
</comment>
<protein>
    <recommendedName>
        <fullName evidence="2">N-acetylmuramoyl-L-alanine amidase</fullName>
        <ecNumber evidence="2">3.5.1.28</ecNumber>
    </recommendedName>
</protein>
<dbReference type="SUPFAM" id="SSF55846">
    <property type="entry name" value="N-acetylmuramoyl-L-alanine amidase-like"/>
    <property type="match status" value="1"/>
</dbReference>
<feature type="domain" description="N-acetylmuramoyl-L-alanine amidase" evidence="5">
    <location>
        <begin position="9"/>
        <end position="140"/>
    </location>
</feature>
<dbReference type="CDD" id="cd06583">
    <property type="entry name" value="PGRP"/>
    <property type="match status" value="1"/>
</dbReference>
<dbReference type="GO" id="GO:0009253">
    <property type="term" value="P:peptidoglycan catabolic process"/>
    <property type="evidence" value="ECO:0007669"/>
    <property type="project" value="InterPro"/>
</dbReference>
<accession>A0A178MZS2</accession>
<dbReference type="STRING" id="1437059.A6A05_18220"/>
<evidence type="ECO:0000256" key="4">
    <source>
        <dbReference type="ARBA" id="ARBA00023316"/>
    </source>
</evidence>
<proteinExistence type="predicted"/>
<evidence type="ECO:0000259" key="5">
    <source>
        <dbReference type="SMART" id="SM00644"/>
    </source>
</evidence>
<dbReference type="InterPro" id="IPR036505">
    <property type="entry name" value="Amidase/PGRP_sf"/>
</dbReference>
<evidence type="ECO:0000256" key="3">
    <source>
        <dbReference type="ARBA" id="ARBA00022801"/>
    </source>
</evidence>
<dbReference type="GO" id="GO:0071555">
    <property type="term" value="P:cell wall organization"/>
    <property type="evidence" value="ECO:0007669"/>
    <property type="project" value="UniProtKB-KW"/>
</dbReference>
<evidence type="ECO:0000256" key="2">
    <source>
        <dbReference type="ARBA" id="ARBA00011901"/>
    </source>
</evidence>